<dbReference type="Gene3D" id="2.60.40.10">
    <property type="entry name" value="Immunoglobulins"/>
    <property type="match status" value="1"/>
</dbReference>
<protein>
    <submittedName>
        <fullName evidence="2">Predicted hydrolase of the alpha/beta superfamily</fullName>
    </submittedName>
</protein>
<keyword evidence="2" id="KW-0378">Hydrolase</keyword>
<evidence type="ECO:0000313" key="2">
    <source>
        <dbReference type="EMBL" id="SNV59917.1"/>
    </source>
</evidence>
<dbReference type="KEGG" id="smiz:4412673_03558"/>
<dbReference type="EMBL" id="LT906468">
    <property type="protein sequence ID" value="SNV59917.1"/>
    <property type="molecule type" value="Genomic_DNA"/>
</dbReference>
<dbReference type="Pfam" id="PF00756">
    <property type="entry name" value="Esterase"/>
    <property type="match status" value="1"/>
</dbReference>
<dbReference type="Gene3D" id="3.40.50.1820">
    <property type="entry name" value="alpha/beta hydrolase"/>
    <property type="match status" value="1"/>
</dbReference>
<sequence length="404" mass="44886">MKRLSILFALLALFITSFAQQALWGGPQVVSPEIHGNNTVTFRIRAPKATKVEITGDFLPTQKKDTPYGKFDVPGVAELKKNNEGIWEYTTSDPLNSELYSYNFIVDSIRMNDPSNIMMKRDVASITNYFIIKGEKGNLYSTNTIPHGTVARRWYSSPTLKEERRITIYTPPGYENGNQSYPVLYLLHGSGGDEEAWIALGRAAQILDNLIAQGKAKPMIVVMPNGHTQNTASPEETNRAYTPAMGGGPREAVASMENSFGDILKFVEANYRVKAGKANRAVAGLSMGGMHSSAISAQYANTFDFIGIFSAPPLASMMTIGNPNAADVQKATDEFVKKLEVQKKNGYKLYWIACGNTDFLYKGVMDSMKKMDEIGFKYTYRESGGGHTWDNWRIYLSEFAPMLF</sequence>
<accession>A0AAJ4XEC4</accession>
<dbReference type="SUPFAM" id="SSF53474">
    <property type="entry name" value="alpha/beta-Hydrolases"/>
    <property type="match status" value="1"/>
</dbReference>
<reference evidence="2 3" key="1">
    <citation type="submission" date="2017-06" db="EMBL/GenBank/DDBJ databases">
        <authorList>
            <consortium name="Pathogen Informatics"/>
        </authorList>
    </citation>
    <scope>NUCLEOTIDE SEQUENCE [LARGE SCALE GENOMIC DNA]</scope>
    <source>
        <strain evidence="2 3">NCTC12149</strain>
    </source>
</reference>
<organism evidence="2 3">
    <name type="scientific">Sphingobacterium mizutaii</name>
    <dbReference type="NCBI Taxonomy" id="1010"/>
    <lineage>
        <taxon>Bacteria</taxon>
        <taxon>Pseudomonadati</taxon>
        <taxon>Bacteroidota</taxon>
        <taxon>Sphingobacteriia</taxon>
        <taxon>Sphingobacteriales</taxon>
        <taxon>Sphingobacteriaceae</taxon>
        <taxon>Sphingobacterium</taxon>
    </lineage>
</organism>
<dbReference type="InterPro" id="IPR029058">
    <property type="entry name" value="AB_hydrolase_fold"/>
</dbReference>
<dbReference type="PANTHER" id="PTHR48098">
    <property type="entry name" value="ENTEROCHELIN ESTERASE-RELATED"/>
    <property type="match status" value="1"/>
</dbReference>
<dbReference type="InterPro" id="IPR014756">
    <property type="entry name" value="Ig_E-set"/>
</dbReference>
<dbReference type="CDD" id="cd11294">
    <property type="entry name" value="E_set_Esterase_like_N"/>
    <property type="match status" value="1"/>
</dbReference>
<evidence type="ECO:0000256" key="1">
    <source>
        <dbReference type="SAM" id="SignalP"/>
    </source>
</evidence>
<dbReference type="Proteomes" id="UP000215355">
    <property type="component" value="Chromosome 1"/>
</dbReference>
<keyword evidence="1" id="KW-0732">Signal</keyword>
<feature type="chain" id="PRO_5042598202" evidence="1">
    <location>
        <begin position="20"/>
        <end position="404"/>
    </location>
</feature>
<dbReference type="AlphaFoldDB" id="A0AAJ4XEC4"/>
<dbReference type="RefSeq" id="WP_093101681.1">
    <property type="nucleotide sequence ID" value="NZ_FNGK01000022.1"/>
</dbReference>
<dbReference type="InterPro" id="IPR050583">
    <property type="entry name" value="Mycobacterial_A85_antigen"/>
</dbReference>
<proteinExistence type="predicted"/>
<dbReference type="GO" id="GO:0016787">
    <property type="term" value="F:hydrolase activity"/>
    <property type="evidence" value="ECO:0007669"/>
    <property type="project" value="UniProtKB-KW"/>
</dbReference>
<dbReference type="PANTHER" id="PTHR48098:SF1">
    <property type="entry name" value="DIACYLGLYCEROL ACYLTRANSFERASE_MYCOLYLTRANSFERASE AG85A"/>
    <property type="match status" value="1"/>
</dbReference>
<dbReference type="InterPro" id="IPR000801">
    <property type="entry name" value="Esterase-like"/>
</dbReference>
<feature type="signal peptide" evidence="1">
    <location>
        <begin position="1"/>
        <end position="19"/>
    </location>
</feature>
<dbReference type="GO" id="GO:0016747">
    <property type="term" value="F:acyltransferase activity, transferring groups other than amino-acyl groups"/>
    <property type="evidence" value="ECO:0007669"/>
    <property type="project" value="TreeGrafter"/>
</dbReference>
<name>A0AAJ4XEC4_9SPHI</name>
<dbReference type="InterPro" id="IPR013783">
    <property type="entry name" value="Ig-like_fold"/>
</dbReference>
<dbReference type="SUPFAM" id="SSF81296">
    <property type="entry name" value="E set domains"/>
    <property type="match status" value="1"/>
</dbReference>
<gene>
    <name evidence="2" type="primary">yieL_2</name>
    <name evidence="2" type="ORF">SAMEA4412673_03558</name>
</gene>
<evidence type="ECO:0000313" key="3">
    <source>
        <dbReference type="Proteomes" id="UP000215355"/>
    </source>
</evidence>